<name>A0A1M6SER7_9CLOT</name>
<sequence>MSKEFLKKLPKAVSFEVTSKDIIDEKTFALEHFSGIFGVEDGQDASPHLSWSGAPEGTKSYAVTIYDIDAQTGSGLPQGAFPLPNDASVTRFI</sequence>
<proteinExistence type="predicted"/>
<accession>A0A1M6SER7</accession>
<dbReference type="Pfam" id="PF01161">
    <property type="entry name" value="PBP"/>
    <property type="match status" value="1"/>
</dbReference>
<dbReference type="Gene3D" id="3.90.280.10">
    <property type="entry name" value="PEBP-like"/>
    <property type="match status" value="1"/>
</dbReference>
<evidence type="ECO:0000313" key="2">
    <source>
        <dbReference type="Proteomes" id="UP000184310"/>
    </source>
</evidence>
<dbReference type="EMBL" id="FQZB01000017">
    <property type="protein sequence ID" value="SHK43047.1"/>
    <property type="molecule type" value="Genomic_DNA"/>
</dbReference>
<dbReference type="InterPro" id="IPR036610">
    <property type="entry name" value="PEBP-like_sf"/>
</dbReference>
<dbReference type="SUPFAM" id="SSF49777">
    <property type="entry name" value="PEBP-like"/>
    <property type="match status" value="1"/>
</dbReference>
<reference evidence="1 2" key="1">
    <citation type="submission" date="2016-11" db="EMBL/GenBank/DDBJ databases">
        <authorList>
            <person name="Jaros S."/>
            <person name="Januszkiewicz K."/>
            <person name="Wedrychowicz H."/>
        </authorList>
    </citation>
    <scope>NUCLEOTIDE SEQUENCE [LARGE SCALE GENOMIC DNA]</scope>
    <source>
        <strain evidence="1 2">DSM 21758</strain>
    </source>
</reference>
<evidence type="ECO:0000313" key="1">
    <source>
        <dbReference type="EMBL" id="SHK43047.1"/>
    </source>
</evidence>
<organism evidence="1 2">
    <name type="scientific">Clostridium cavendishii DSM 21758</name>
    <dbReference type="NCBI Taxonomy" id="1121302"/>
    <lineage>
        <taxon>Bacteria</taxon>
        <taxon>Bacillati</taxon>
        <taxon>Bacillota</taxon>
        <taxon>Clostridia</taxon>
        <taxon>Eubacteriales</taxon>
        <taxon>Clostridiaceae</taxon>
        <taxon>Clostridium</taxon>
    </lineage>
</organism>
<dbReference type="InterPro" id="IPR008914">
    <property type="entry name" value="PEBP"/>
</dbReference>
<protein>
    <submittedName>
        <fullName evidence="1">Phosphatidylethanolamine-binding protein</fullName>
    </submittedName>
</protein>
<dbReference type="AlphaFoldDB" id="A0A1M6SER7"/>
<keyword evidence="2" id="KW-1185">Reference proteome</keyword>
<gene>
    <name evidence="1" type="ORF">SAMN02745163_03788</name>
</gene>
<dbReference type="Proteomes" id="UP000184310">
    <property type="component" value="Unassembled WGS sequence"/>
</dbReference>
<dbReference type="STRING" id="1121302.SAMN02745163_03788"/>